<dbReference type="CDD" id="cd24162">
    <property type="entry name" value="Prp3_C"/>
    <property type="match status" value="1"/>
</dbReference>
<name>G0WER9_NAUDC</name>
<dbReference type="PANTHER" id="PTHR14212:SF0">
    <property type="entry name" value="U4_U6 SMALL NUCLEAR RIBONUCLEOPROTEIN PRP3"/>
    <property type="match status" value="1"/>
</dbReference>
<dbReference type="STRING" id="1071378.G0WER9"/>
<evidence type="ECO:0000259" key="8">
    <source>
        <dbReference type="Pfam" id="PF08572"/>
    </source>
</evidence>
<dbReference type="InterPro" id="IPR010541">
    <property type="entry name" value="Prp3_C"/>
</dbReference>
<dbReference type="Proteomes" id="UP000000689">
    <property type="component" value="Chromosome 8"/>
</dbReference>
<dbReference type="Pfam" id="PF08572">
    <property type="entry name" value="PRP3"/>
    <property type="match status" value="1"/>
</dbReference>
<evidence type="ECO:0000259" key="7">
    <source>
        <dbReference type="Pfam" id="PF06544"/>
    </source>
</evidence>
<feature type="region of interest" description="Disordered" evidence="6">
    <location>
        <begin position="1"/>
        <end position="44"/>
    </location>
</feature>
<dbReference type="KEGG" id="ndi:NDAI_0H01060"/>
<dbReference type="Pfam" id="PF06544">
    <property type="entry name" value="Prp3_C"/>
    <property type="match status" value="1"/>
</dbReference>
<organism evidence="9 10">
    <name type="scientific">Naumovozyma dairenensis (strain ATCC 10597 / BCRC 20456 / CBS 421 / NBRC 0211 / NRRL Y-12639)</name>
    <name type="common">Saccharomyces dairenensis</name>
    <dbReference type="NCBI Taxonomy" id="1071378"/>
    <lineage>
        <taxon>Eukaryota</taxon>
        <taxon>Fungi</taxon>
        <taxon>Dikarya</taxon>
        <taxon>Ascomycota</taxon>
        <taxon>Saccharomycotina</taxon>
        <taxon>Saccharomycetes</taxon>
        <taxon>Saccharomycetales</taxon>
        <taxon>Saccharomycetaceae</taxon>
        <taxon>Naumovozyma</taxon>
    </lineage>
</organism>
<feature type="domain" description="Pre-mRNA-splicing factor 3" evidence="8">
    <location>
        <begin position="68"/>
        <end position="315"/>
    </location>
</feature>
<keyword evidence="10" id="KW-1185">Reference proteome</keyword>
<feature type="compositionally biased region" description="Polar residues" evidence="6">
    <location>
        <begin position="1"/>
        <end position="11"/>
    </location>
</feature>
<dbReference type="RefSeq" id="XP_003671523.1">
    <property type="nucleotide sequence ID" value="XM_003671475.1"/>
</dbReference>
<dbReference type="InterPro" id="IPR027104">
    <property type="entry name" value="Prp3"/>
</dbReference>
<reference evidence="9 10" key="1">
    <citation type="journal article" date="2011" name="Proc. Natl. Acad. Sci. U.S.A.">
        <title>Evolutionary erosion of yeast sex chromosomes by mating-type switching accidents.</title>
        <authorList>
            <person name="Gordon J.L."/>
            <person name="Armisen D."/>
            <person name="Proux-Wera E."/>
            <person name="Oheigeartaigh S.S."/>
            <person name="Byrne K.P."/>
            <person name="Wolfe K.H."/>
        </authorList>
    </citation>
    <scope>NUCLEOTIDE SEQUENCE [LARGE SCALE GENOMIC DNA]</scope>
    <source>
        <strain evidence="10">ATCC 10597 / BCRC 20456 / CBS 421 / NBRC 0211 / NRRL Y-12639</strain>
    </source>
</reference>
<dbReference type="GO" id="GO:0046540">
    <property type="term" value="C:U4/U6 x U5 tri-snRNP complex"/>
    <property type="evidence" value="ECO:0007669"/>
    <property type="project" value="EnsemblFungi"/>
</dbReference>
<dbReference type="GeneID" id="11495811"/>
<evidence type="ECO:0000256" key="6">
    <source>
        <dbReference type="SAM" id="MobiDB-lite"/>
    </source>
</evidence>
<sequence length="471" mass="55760">MNPDHPQSMSDSEYIIPKGEREKRKTNATEHDAVEEEGDVGRGLHTKIHPALLSSNLNFIREQYHHDNPYLSTFNTQPSTKTRKGQRIQTFFQPGEVSKRIQHERELQRKVLEQERKFNELERQRRTKEDEVTKLKIQNCELPDLALGEDKYIPNVDDIPDCEWWDVVYLDTTDKTKILDKYSMQYPSVEEDEDFVSDEEDEEERHPSIRYIQHPVPIKMELSNQGGRPNKVYLTKKEQKKIRRNKRKLIRQEIDEKIKLGLEPKPVPKVKLSNMMNVYENNQNITDPTSWEVTVKQQMEERKRKHEEINQKRHEEAVKKRREAQTIVQSTNSGVGDTCCKVFWFKNLRNPKIRYKLKMNSKQLLLNGLCIRIGDDGPGIIIVVGKEKSCKFYEKLVLNRIKWDENFENKINGTIVDQTGTYSEKIWEGNLKENKFPKLFMKACADEKEFKRILNQFNAQNFMDLHQIRTE</sequence>
<feature type="coiled-coil region" evidence="5">
    <location>
        <begin position="104"/>
        <end position="138"/>
    </location>
</feature>
<evidence type="ECO:0000256" key="5">
    <source>
        <dbReference type="SAM" id="Coils"/>
    </source>
</evidence>
<dbReference type="EMBL" id="HE580274">
    <property type="protein sequence ID" value="CCD26280.1"/>
    <property type="molecule type" value="Genomic_DNA"/>
</dbReference>
<keyword evidence="5" id="KW-0175">Coiled coil</keyword>
<keyword evidence="3" id="KW-0508">mRNA splicing</keyword>
<dbReference type="HOGENOM" id="CLU_015750_2_0_1"/>
<evidence type="ECO:0000256" key="4">
    <source>
        <dbReference type="ARBA" id="ARBA00023242"/>
    </source>
</evidence>
<evidence type="ECO:0000313" key="10">
    <source>
        <dbReference type="Proteomes" id="UP000000689"/>
    </source>
</evidence>
<evidence type="ECO:0000256" key="3">
    <source>
        <dbReference type="ARBA" id="ARBA00023187"/>
    </source>
</evidence>
<dbReference type="InterPro" id="IPR013881">
    <property type="entry name" value="Pre-mRNA_splic_Prp3_dom"/>
</dbReference>
<dbReference type="eggNOG" id="KOG2769">
    <property type="taxonomic scope" value="Eukaryota"/>
</dbReference>
<dbReference type="GO" id="GO:0000387">
    <property type="term" value="P:spliceosomal snRNP assembly"/>
    <property type="evidence" value="ECO:0007669"/>
    <property type="project" value="EnsemblFungi"/>
</dbReference>
<dbReference type="AlphaFoldDB" id="G0WER9"/>
<gene>
    <name evidence="9" type="primary">NDAI0H01060</name>
    <name evidence="9" type="ordered locus">NDAI_0H01060</name>
</gene>
<accession>G0WER9</accession>
<feature type="compositionally biased region" description="Basic and acidic residues" evidence="6">
    <location>
        <begin position="18"/>
        <end position="32"/>
    </location>
</feature>
<dbReference type="OMA" id="CVMHPRF"/>
<comment type="subcellular location">
    <subcellularLocation>
        <location evidence="1">Nucleus</location>
    </subcellularLocation>
</comment>
<protein>
    <submittedName>
        <fullName evidence="9">Uncharacterized protein</fullName>
    </submittedName>
</protein>
<keyword evidence="4" id="KW-0539">Nucleus</keyword>
<proteinExistence type="predicted"/>
<evidence type="ECO:0000256" key="2">
    <source>
        <dbReference type="ARBA" id="ARBA00022664"/>
    </source>
</evidence>
<evidence type="ECO:0000313" key="9">
    <source>
        <dbReference type="EMBL" id="CCD26280.1"/>
    </source>
</evidence>
<keyword evidence="2" id="KW-0507">mRNA processing</keyword>
<dbReference type="OrthoDB" id="10264544at2759"/>
<evidence type="ECO:0000256" key="1">
    <source>
        <dbReference type="ARBA" id="ARBA00004123"/>
    </source>
</evidence>
<dbReference type="PANTHER" id="PTHR14212">
    <property type="entry name" value="U4/U6-ASSOCIATED RNA SPLICING FACTOR-RELATED"/>
    <property type="match status" value="1"/>
</dbReference>
<feature type="domain" description="Small nuclear ribonucleoprotein Prp3 C-terminal" evidence="7">
    <location>
        <begin position="341"/>
        <end position="465"/>
    </location>
</feature>